<dbReference type="GO" id="GO:0016746">
    <property type="term" value="F:acyltransferase activity"/>
    <property type="evidence" value="ECO:0007669"/>
    <property type="project" value="InterPro"/>
</dbReference>
<evidence type="ECO:0000259" key="2">
    <source>
        <dbReference type="Pfam" id="PF23359"/>
    </source>
</evidence>
<proteinExistence type="predicted"/>
<dbReference type="AlphaFoldDB" id="A0A939TDZ1"/>
<dbReference type="Gene3D" id="4.10.320.10">
    <property type="entry name" value="E3-binding domain"/>
    <property type="match status" value="1"/>
</dbReference>
<sequence>MGLVATALWSPGATAKTDLAERLLASEQDIDAALQNAQHNNLLHVTGDASTPVLAAVDRRSPEERDPARRRSGDIRAWAKARGIKVNEPGHIPLEIAAQFQQNTDLNE</sequence>
<evidence type="ECO:0000313" key="3">
    <source>
        <dbReference type="EMBL" id="MBO2452800.1"/>
    </source>
</evidence>
<feature type="domain" description="Lsr2 DNA-binding" evidence="2">
    <location>
        <begin position="68"/>
        <end position="102"/>
    </location>
</feature>
<dbReference type="GO" id="GO:0003677">
    <property type="term" value="F:DNA binding"/>
    <property type="evidence" value="ECO:0007669"/>
    <property type="project" value="UniProtKB-KW"/>
</dbReference>
<organism evidence="3 4">
    <name type="scientific">Actinomadura barringtoniae</name>
    <dbReference type="NCBI Taxonomy" id="1427535"/>
    <lineage>
        <taxon>Bacteria</taxon>
        <taxon>Bacillati</taxon>
        <taxon>Actinomycetota</taxon>
        <taxon>Actinomycetes</taxon>
        <taxon>Streptosporangiales</taxon>
        <taxon>Thermomonosporaceae</taxon>
        <taxon>Actinomadura</taxon>
    </lineage>
</organism>
<keyword evidence="4" id="KW-1185">Reference proteome</keyword>
<gene>
    <name evidence="3" type="ORF">J4573_37310</name>
</gene>
<dbReference type="InterPro" id="IPR055370">
    <property type="entry name" value="Lsr2_DNA-bd"/>
</dbReference>
<keyword evidence="1" id="KW-0238">DNA-binding</keyword>
<dbReference type="InterPro" id="IPR036625">
    <property type="entry name" value="E3-bd_dom_sf"/>
</dbReference>
<reference evidence="3" key="1">
    <citation type="submission" date="2021-03" db="EMBL/GenBank/DDBJ databases">
        <authorList>
            <person name="Kanchanasin P."/>
            <person name="Saeng-In P."/>
            <person name="Phongsopitanun W."/>
            <person name="Yuki M."/>
            <person name="Kudo T."/>
            <person name="Ohkuma M."/>
            <person name="Tanasupawat S."/>
        </authorList>
    </citation>
    <scope>NUCLEOTIDE SEQUENCE</scope>
    <source>
        <strain evidence="3">GKU 128</strain>
    </source>
</reference>
<evidence type="ECO:0000313" key="4">
    <source>
        <dbReference type="Proteomes" id="UP000669179"/>
    </source>
</evidence>
<dbReference type="Proteomes" id="UP000669179">
    <property type="component" value="Unassembled WGS sequence"/>
</dbReference>
<dbReference type="EMBL" id="JAGEOJ010000017">
    <property type="protein sequence ID" value="MBO2452800.1"/>
    <property type="molecule type" value="Genomic_DNA"/>
</dbReference>
<evidence type="ECO:0000256" key="1">
    <source>
        <dbReference type="ARBA" id="ARBA00023125"/>
    </source>
</evidence>
<protein>
    <submittedName>
        <fullName evidence="3">Lsr2 family protein</fullName>
    </submittedName>
</protein>
<name>A0A939TDZ1_9ACTN</name>
<comment type="caution">
    <text evidence="3">The sequence shown here is derived from an EMBL/GenBank/DDBJ whole genome shotgun (WGS) entry which is preliminary data.</text>
</comment>
<accession>A0A939TDZ1</accession>
<dbReference type="Pfam" id="PF23359">
    <property type="entry name" value="Lsr2_DNA-bd"/>
    <property type="match status" value="1"/>
</dbReference>